<comment type="caution">
    <text evidence="2">The sequence shown here is derived from an EMBL/GenBank/DDBJ whole genome shotgun (WGS) entry which is preliminary data.</text>
</comment>
<dbReference type="AlphaFoldDB" id="A0A9Q0QUK0"/>
<dbReference type="EMBL" id="JAMYWD010000005">
    <property type="protein sequence ID" value="KAJ4972269.1"/>
    <property type="molecule type" value="Genomic_DNA"/>
</dbReference>
<protein>
    <recommendedName>
        <fullName evidence="4">Reverse transcriptase domain-containing protein</fullName>
    </recommendedName>
</protein>
<sequence>MREDLERKLTEDGESFMEKVMLRYWVESLVRYIRWYEEACCDFSLTWEQLAMHLLRLSLLLPKIISEEQGAFIKGRNISKNISLAYELMLDLDRKVLGYNVIIKLDMLKAYDRLGWDFISYGERGNVWFVGQRLEVSDKAEPKSLRVCLLLQKSASTRSDSLTLVQWIRWLRSSSLKNGTAVVRRQARSDLGRSTLESLSTTTNATARPPAVRFPTGRRFLFPRINEEGRSRLILPNNRKRSTMPGGGDGKRNCSEERNWGSQCFSTPNEMRQPRDALLLTPQGSETELNLSLG</sequence>
<evidence type="ECO:0000313" key="2">
    <source>
        <dbReference type="EMBL" id="KAJ4972269.1"/>
    </source>
</evidence>
<feature type="region of interest" description="Disordered" evidence="1">
    <location>
        <begin position="237"/>
        <end position="273"/>
    </location>
</feature>
<evidence type="ECO:0000313" key="3">
    <source>
        <dbReference type="Proteomes" id="UP001141806"/>
    </source>
</evidence>
<organism evidence="2 3">
    <name type="scientific">Protea cynaroides</name>
    <dbReference type="NCBI Taxonomy" id="273540"/>
    <lineage>
        <taxon>Eukaryota</taxon>
        <taxon>Viridiplantae</taxon>
        <taxon>Streptophyta</taxon>
        <taxon>Embryophyta</taxon>
        <taxon>Tracheophyta</taxon>
        <taxon>Spermatophyta</taxon>
        <taxon>Magnoliopsida</taxon>
        <taxon>Proteales</taxon>
        <taxon>Proteaceae</taxon>
        <taxon>Protea</taxon>
    </lineage>
</organism>
<keyword evidence="3" id="KW-1185">Reference proteome</keyword>
<accession>A0A9Q0QUK0</accession>
<proteinExistence type="predicted"/>
<evidence type="ECO:0008006" key="4">
    <source>
        <dbReference type="Google" id="ProtNLM"/>
    </source>
</evidence>
<dbReference type="Proteomes" id="UP001141806">
    <property type="component" value="Unassembled WGS sequence"/>
</dbReference>
<dbReference type="OrthoDB" id="581673at2759"/>
<gene>
    <name evidence="2" type="ORF">NE237_005368</name>
</gene>
<feature type="compositionally biased region" description="Basic and acidic residues" evidence="1">
    <location>
        <begin position="249"/>
        <end position="259"/>
    </location>
</feature>
<name>A0A9Q0QUK0_9MAGN</name>
<feature type="compositionally biased region" description="Polar residues" evidence="1">
    <location>
        <begin position="260"/>
        <end position="270"/>
    </location>
</feature>
<evidence type="ECO:0000256" key="1">
    <source>
        <dbReference type="SAM" id="MobiDB-lite"/>
    </source>
</evidence>
<reference evidence="2" key="1">
    <citation type="journal article" date="2023" name="Plant J.">
        <title>The genome of the king protea, Protea cynaroides.</title>
        <authorList>
            <person name="Chang J."/>
            <person name="Duong T.A."/>
            <person name="Schoeman C."/>
            <person name="Ma X."/>
            <person name="Roodt D."/>
            <person name="Barker N."/>
            <person name="Li Z."/>
            <person name="Van de Peer Y."/>
            <person name="Mizrachi E."/>
        </authorList>
    </citation>
    <scope>NUCLEOTIDE SEQUENCE</scope>
    <source>
        <tissue evidence="2">Young leaves</tissue>
    </source>
</reference>